<keyword evidence="2 4" id="KW-0808">Transferase</keyword>
<name>A0A1Y0ICW4_9GAMM</name>
<dbReference type="Pfam" id="PF07831">
    <property type="entry name" value="PYNP_C"/>
    <property type="match status" value="1"/>
</dbReference>
<keyword evidence="7" id="KW-1185">Reference proteome</keyword>
<dbReference type="GO" id="GO:0006206">
    <property type="term" value="P:pyrimidine nucleobase metabolic process"/>
    <property type="evidence" value="ECO:0007669"/>
    <property type="project" value="InterPro"/>
</dbReference>
<dbReference type="SMART" id="SM00941">
    <property type="entry name" value="PYNP_C"/>
    <property type="match status" value="1"/>
</dbReference>
<evidence type="ECO:0000313" key="7">
    <source>
        <dbReference type="Proteomes" id="UP000196027"/>
    </source>
</evidence>
<evidence type="ECO:0000256" key="3">
    <source>
        <dbReference type="ARBA" id="ARBA00048550"/>
    </source>
</evidence>
<dbReference type="InterPro" id="IPR013102">
    <property type="entry name" value="PYNP_C"/>
</dbReference>
<evidence type="ECO:0000313" key="6">
    <source>
        <dbReference type="EMBL" id="ARU58378.1"/>
    </source>
</evidence>
<comment type="catalytic activity">
    <reaction evidence="3 4">
        <text>thymidine + phosphate = 2-deoxy-alpha-D-ribose 1-phosphate + thymine</text>
        <dbReference type="Rhea" id="RHEA:16037"/>
        <dbReference type="ChEBI" id="CHEBI:17748"/>
        <dbReference type="ChEBI" id="CHEBI:17821"/>
        <dbReference type="ChEBI" id="CHEBI:43474"/>
        <dbReference type="ChEBI" id="CHEBI:57259"/>
        <dbReference type="EC" id="2.4.2.4"/>
    </reaction>
</comment>
<dbReference type="GO" id="GO:0006213">
    <property type="term" value="P:pyrimidine nucleoside metabolic process"/>
    <property type="evidence" value="ECO:0007669"/>
    <property type="project" value="InterPro"/>
</dbReference>
<dbReference type="EMBL" id="CP021425">
    <property type="protein sequence ID" value="ARU58378.1"/>
    <property type="molecule type" value="Genomic_DNA"/>
</dbReference>
<dbReference type="Gene3D" id="3.90.1170.30">
    <property type="entry name" value="Pyrimidine nucleoside phosphorylase-like, C-terminal domain"/>
    <property type="match status" value="1"/>
</dbReference>
<sequence>MLENYLHLIRPGIDTHQELVVYMRQDCHVCRSEGFTAHSRVRIQVGERSAVATLNIVKGDFLPHNQAALSEAAWRKLKPEEGEKAYFKHAPAVDSMSAVRGKLYGKPLTTAAAKSVIEDINAGHYSDIQLAAFVAACSGNRLTLDETVAITGAMIDAGQRFKWNSERVLDKHCVGGLPGNRTTPIVTAIIAANGLVMPKTSSRAITSPAGTADTMEVLTDVQLSYDRMAEVVKQTGGCLAWGGSVSLSPADDVIIRVERALDLDSEGQLVASVISKKVAAGSTHVLIDIPTGPTAKVRSPEFAARLSELLIGTGAAFGLKVKTIISDGSQPVGMGIGPALEARDVLKVLQCQTDSPQDLRSRSLAIAAALLEMSAGNGQRTGTGQSAGNEWLTLATDTLDSGRAYQKFQEICLAQGRFSEPELAAHRRTVKATRGGIVSSVNNRILARLASLAGAPNAKAAGLDLHVRLGDCVTLGDPLLTVYAEAPGELEYALDFLMSHPDGVHIGEEAV</sequence>
<dbReference type="InterPro" id="IPR017872">
    <property type="entry name" value="Pyrmidine_PPase_CS"/>
</dbReference>
<organism evidence="6 7">
    <name type="scientific">Oleiphilus messinensis</name>
    <dbReference type="NCBI Taxonomy" id="141451"/>
    <lineage>
        <taxon>Bacteria</taxon>
        <taxon>Pseudomonadati</taxon>
        <taxon>Pseudomonadota</taxon>
        <taxon>Gammaproteobacteria</taxon>
        <taxon>Oceanospirillales</taxon>
        <taxon>Oleiphilaceae</taxon>
        <taxon>Oleiphilus</taxon>
    </lineage>
</organism>
<dbReference type="InterPro" id="IPR000053">
    <property type="entry name" value="Thymidine/pyrmidine_PPase"/>
</dbReference>
<evidence type="ECO:0000256" key="4">
    <source>
        <dbReference type="HAMAP-Rule" id="MF_00703"/>
    </source>
</evidence>
<dbReference type="NCBIfam" id="NF003338">
    <property type="entry name" value="PRK04350.1"/>
    <property type="match status" value="1"/>
</dbReference>
<dbReference type="SUPFAM" id="SSF54680">
    <property type="entry name" value="Pyrimidine nucleoside phosphorylase C-terminal domain"/>
    <property type="match status" value="1"/>
</dbReference>
<dbReference type="KEGG" id="ome:OLMES_4381"/>
<dbReference type="Pfam" id="PF02885">
    <property type="entry name" value="Glycos_trans_3N"/>
    <property type="match status" value="1"/>
</dbReference>
<dbReference type="NCBIfam" id="TIGR02645">
    <property type="entry name" value="ARCH_P_rylase"/>
    <property type="match status" value="1"/>
</dbReference>
<evidence type="ECO:0000259" key="5">
    <source>
        <dbReference type="SMART" id="SM00941"/>
    </source>
</evidence>
<evidence type="ECO:0000256" key="1">
    <source>
        <dbReference type="ARBA" id="ARBA00022676"/>
    </source>
</evidence>
<dbReference type="HAMAP" id="MF_00703">
    <property type="entry name" value="Thymid_phosp_2"/>
    <property type="match status" value="1"/>
</dbReference>
<dbReference type="InterPro" id="IPR028579">
    <property type="entry name" value="Thym_Pase_Put"/>
</dbReference>
<dbReference type="SUPFAM" id="SSF52418">
    <property type="entry name" value="Nucleoside phosphorylase/phosphoribosyltransferase catalytic domain"/>
    <property type="match status" value="1"/>
</dbReference>
<dbReference type="GO" id="GO:0004645">
    <property type="term" value="F:1,4-alpha-oligoglucan phosphorylase activity"/>
    <property type="evidence" value="ECO:0007669"/>
    <property type="project" value="InterPro"/>
</dbReference>
<dbReference type="Pfam" id="PF00591">
    <property type="entry name" value="Glycos_transf_3"/>
    <property type="match status" value="1"/>
</dbReference>
<dbReference type="RefSeq" id="WP_087463165.1">
    <property type="nucleotide sequence ID" value="NZ_CP021425.1"/>
</dbReference>
<dbReference type="OrthoDB" id="341217at2"/>
<dbReference type="AlphaFoldDB" id="A0A1Y0ICW4"/>
<dbReference type="InterPro" id="IPR000312">
    <property type="entry name" value="Glycosyl_Trfase_fam3"/>
</dbReference>
<accession>A0A1Y0ICW4</accession>
<dbReference type="Gene3D" id="3.40.1030.10">
    <property type="entry name" value="Nucleoside phosphorylase/phosphoribosyltransferase catalytic domain"/>
    <property type="match status" value="1"/>
</dbReference>
<dbReference type="Proteomes" id="UP000196027">
    <property type="component" value="Chromosome"/>
</dbReference>
<proteinExistence type="inferred from homology"/>
<dbReference type="EC" id="2.4.2.4" evidence="4"/>
<dbReference type="InterPro" id="IPR017459">
    <property type="entry name" value="Glycosyl_Trfase_fam3_N_dom"/>
</dbReference>
<dbReference type="GO" id="GO:0009032">
    <property type="term" value="F:thymidine phosphorylase activity"/>
    <property type="evidence" value="ECO:0007669"/>
    <property type="project" value="UniProtKB-UniRule"/>
</dbReference>
<gene>
    <name evidence="6" type="ORF">OLMES_4381</name>
</gene>
<protein>
    <recommendedName>
        <fullName evidence="4">Putative thymidine phosphorylase</fullName>
        <ecNumber evidence="4">2.4.2.4</ecNumber>
    </recommendedName>
    <alternativeName>
        <fullName evidence="4">TdRPase</fullName>
    </alternativeName>
</protein>
<dbReference type="InterPro" id="IPR036566">
    <property type="entry name" value="PYNP-like_C_sf"/>
</dbReference>
<dbReference type="InterPro" id="IPR035902">
    <property type="entry name" value="Nuc_phospho_transferase"/>
</dbReference>
<comment type="similarity">
    <text evidence="4">Belongs to the thymidine/pyrimidine-nucleoside phosphorylase family. Type 2 subfamily.</text>
</comment>
<reference evidence="6 7" key="1">
    <citation type="submission" date="2017-05" db="EMBL/GenBank/DDBJ databases">
        <title>Genomic insights into alkan degradation activity of Oleiphilus messinensis.</title>
        <authorList>
            <person name="Kozyavkin S.A."/>
            <person name="Slesarev A.I."/>
            <person name="Golyshin P.N."/>
            <person name="Korzhenkov A."/>
            <person name="Golyshina O.N."/>
            <person name="Toshchakov S.V."/>
        </authorList>
    </citation>
    <scope>NUCLEOTIDE SEQUENCE [LARGE SCALE GENOMIC DNA]</scope>
    <source>
        <strain evidence="6 7">ME102</strain>
    </source>
</reference>
<evidence type="ECO:0000256" key="2">
    <source>
        <dbReference type="ARBA" id="ARBA00022679"/>
    </source>
</evidence>
<dbReference type="PROSITE" id="PS00647">
    <property type="entry name" value="THYMID_PHOSPHORYLASE"/>
    <property type="match status" value="1"/>
</dbReference>
<dbReference type="GO" id="GO:0005829">
    <property type="term" value="C:cytosol"/>
    <property type="evidence" value="ECO:0007669"/>
    <property type="project" value="TreeGrafter"/>
</dbReference>
<dbReference type="PANTHER" id="PTHR10515:SF0">
    <property type="entry name" value="THYMIDINE PHOSPHORYLASE"/>
    <property type="match status" value="1"/>
</dbReference>
<dbReference type="InterPro" id="IPR013466">
    <property type="entry name" value="Thymidine/AMP_Pase"/>
</dbReference>
<dbReference type="InterPro" id="IPR036320">
    <property type="entry name" value="Glycosyl_Trfase_fam3_N_dom_sf"/>
</dbReference>
<dbReference type="Gene3D" id="1.20.970.50">
    <property type="match status" value="1"/>
</dbReference>
<dbReference type="SUPFAM" id="SSF47648">
    <property type="entry name" value="Nucleoside phosphorylase/phosphoribosyltransferase N-terminal domain"/>
    <property type="match status" value="1"/>
</dbReference>
<feature type="domain" description="Pyrimidine nucleoside phosphorylase C-terminal" evidence="5">
    <location>
        <begin position="437"/>
        <end position="503"/>
    </location>
</feature>
<dbReference type="PANTHER" id="PTHR10515">
    <property type="entry name" value="THYMIDINE PHOSPHORYLASE"/>
    <property type="match status" value="1"/>
</dbReference>
<keyword evidence="1 4" id="KW-0328">Glycosyltransferase</keyword>